<feature type="region of interest" description="Disordered" evidence="1">
    <location>
        <begin position="25"/>
        <end position="117"/>
    </location>
</feature>
<sequence length="345" mass="38038">MPLPRAPLTDSSVCKDDVNDDVIHIRNSIPGPRPSLLTPTKLPRSQIRNREETEEQMLGGAEDRSPAALTVSAGLRQQPEDDDCQDIDSPRQISAAPARPSPTVEAFDDDGDDDADESEFEFVGWSDEIDQSITADEMFSDGRIRPVYPVFDRDLLIADDGDGDGEIQLRHPLSQLLLEDSSEAHSSLISSSSPSSADDVKGIPPESYCIWNPNSSERSPRRVRKSCSTGSSFRWKIRDLVIGRSQSDGKEKFVFLSAEDEKTQQKPDPAAAASAVDGEKKKKVKGKGATEVDINTVHRMYYSRNRQGAVAHGSASRRKSYLPYRPDIIGFFANVNGLSRAHHPF</sequence>
<proteinExistence type="predicted"/>
<evidence type="ECO:0000313" key="2">
    <source>
        <dbReference type="EMBL" id="PKA47231.1"/>
    </source>
</evidence>
<protein>
    <submittedName>
        <fullName evidence="2">Uncharacterized protein</fullName>
    </submittedName>
</protein>
<dbReference type="PANTHER" id="PTHR33095:SF127">
    <property type="entry name" value="OS05G0578100 PROTEIN"/>
    <property type="match status" value="1"/>
</dbReference>
<dbReference type="PANTHER" id="PTHR33095">
    <property type="entry name" value="OS07G0619500 PROTEIN"/>
    <property type="match status" value="1"/>
</dbReference>
<dbReference type="InterPro" id="IPR012442">
    <property type="entry name" value="DUF1645_plant"/>
</dbReference>
<accession>A0A2H9ZVA4</accession>
<evidence type="ECO:0000256" key="1">
    <source>
        <dbReference type="SAM" id="MobiDB-lite"/>
    </source>
</evidence>
<organism evidence="2 3">
    <name type="scientific">Apostasia shenzhenica</name>
    <dbReference type="NCBI Taxonomy" id="1088818"/>
    <lineage>
        <taxon>Eukaryota</taxon>
        <taxon>Viridiplantae</taxon>
        <taxon>Streptophyta</taxon>
        <taxon>Embryophyta</taxon>
        <taxon>Tracheophyta</taxon>
        <taxon>Spermatophyta</taxon>
        <taxon>Magnoliopsida</taxon>
        <taxon>Liliopsida</taxon>
        <taxon>Asparagales</taxon>
        <taxon>Orchidaceae</taxon>
        <taxon>Apostasioideae</taxon>
        <taxon>Apostasia</taxon>
    </lineage>
</organism>
<reference evidence="2 3" key="1">
    <citation type="journal article" date="2017" name="Nature">
        <title>The Apostasia genome and the evolution of orchids.</title>
        <authorList>
            <person name="Zhang G.Q."/>
            <person name="Liu K.W."/>
            <person name="Li Z."/>
            <person name="Lohaus R."/>
            <person name="Hsiao Y.Y."/>
            <person name="Niu S.C."/>
            <person name="Wang J.Y."/>
            <person name="Lin Y.C."/>
            <person name="Xu Q."/>
            <person name="Chen L.J."/>
            <person name="Yoshida K."/>
            <person name="Fujiwara S."/>
            <person name="Wang Z.W."/>
            <person name="Zhang Y.Q."/>
            <person name="Mitsuda N."/>
            <person name="Wang M."/>
            <person name="Liu G.H."/>
            <person name="Pecoraro L."/>
            <person name="Huang H.X."/>
            <person name="Xiao X.J."/>
            <person name="Lin M."/>
            <person name="Wu X.Y."/>
            <person name="Wu W.L."/>
            <person name="Chen Y.Y."/>
            <person name="Chang S.B."/>
            <person name="Sakamoto S."/>
            <person name="Ohme-Takagi M."/>
            <person name="Yagi M."/>
            <person name="Zeng S.J."/>
            <person name="Shen C.Y."/>
            <person name="Yeh C.M."/>
            <person name="Luo Y.B."/>
            <person name="Tsai W.C."/>
            <person name="Van de Peer Y."/>
            <person name="Liu Z.J."/>
        </authorList>
    </citation>
    <scope>NUCLEOTIDE SEQUENCE [LARGE SCALE GENOMIC DNA]</scope>
    <source>
        <strain evidence="3">cv. Shenzhen</strain>
        <tissue evidence="2">Stem</tissue>
    </source>
</reference>
<dbReference type="AlphaFoldDB" id="A0A2H9ZVA4"/>
<gene>
    <name evidence="2" type="ORF">AXF42_Ash017176</name>
</gene>
<feature type="region of interest" description="Disordered" evidence="1">
    <location>
        <begin position="260"/>
        <end position="284"/>
    </location>
</feature>
<feature type="compositionally biased region" description="Acidic residues" evidence="1">
    <location>
        <begin position="106"/>
        <end position="117"/>
    </location>
</feature>
<dbReference type="STRING" id="1088818.A0A2H9ZVA4"/>
<name>A0A2H9ZVA4_9ASPA</name>
<dbReference type="Pfam" id="PF07816">
    <property type="entry name" value="DUF1645"/>
    <property type="match status" value="1"/>
</dbReference>
<keyword evidence="3" id="KW-1185">Reference proteome</keyword>
<evidence type="ECO:0000313" key="3">
    <source>
        <dbReference type="Proteomes" id="UP000236161"/>
    </source>
</evidence>
<dbReference type="EMBL" id="KZ453539">
    <property type="protein sequence ID" value="PKA47231.1"/>
    <property type="molecule type" value="Genomic_DNA"/>
</dbReference>
<dbReference type="Proteomes" id="UP000236161">
    <property type="component" value="Unassembled WGS sequence"/>
</dbReference>
<dbReference type="OrthoDB" id="666789at2759"/>